<proteinExistence type="predicted"/>
<protein>
    <recommendedName>
        <fullName evidence="4">NACHT domain-containing protein</fullName>
    </recommendedName>
</protein>
<reference evidence="5" key="1">
    <citation type="journal article" date="2020" name="Stud. Mycol.">
        <title>101 Dothideomycetes genomes: a test case for predicting lifestyles and emergence of pathogens.</title>
        <authorList>
            <person name="Haridas S."/>
            <person name="Albert R."/>
            <person name="Binder M."/>
            <person name="Bloem J."/>
            <person name="Labutti K."/>
            <person name="Salamov A."/>
            <person name="Andreopoulos B."/>
            <person name="Baker S."/>
            <person name="Barry K."/>
            <person name="Bills G."/>
            <person name="Bluhm B."/>
            <person name="Cannon C."/>
            <person name="Castanera R."/>
            <person name="Culley D."/>
            <person name="Daum C."/>
            <person name="Ezra D."/>
            <person name="Gonzalez J."/>
            <person name="Henrissat B."/>
            <person name="Kuo A."/>
            <person name="Liang C."/>
            <person name="Lipzen A."/>
            <person name="Lutzoni F."/>
            <person name="Magnuson J."/>
            <person name="Mondo S."/>
            <person name="Nolan M."/>
            <person name="Ohm R."/>
            <person name="Pangilinan J."/>
            <person name="Park H.-J."/>
            <person name="Ramirez L."/>
            <person name="Alfaro M."/>
            <person name="Sun H."/>
            <person name="Tritt A."/>
            <person name="Yoshinaga Y."/>
            <person name="Zwiers L.-H."/>
            <person name="Turgeon B."/>
            <person name="Goodwin S."/>
            <person name="Spatafora J."/>
            <person name="Crous P."/>
            <person name="Grigoriev I."/>
        </authorList>
    </citation>
    <scope>NUCLEOTIDE SEQUENCE</scope>
    <source>
        <strain evidence="5">Tuck. ex Michener</strain>
    </source>
</reference>
<feature type="signal peptide" evidence="3">
    <location>
        <begin position="1"/>
        <end position="20"/>
    </location>
</feature>
<dbReference type="SMART" id="SM00248">
    <property type="entry name" value="ANK"/>
    <property type="match status" value="4"/>
</dbReference>
<dbReference type="Gene3D" id="3.40.50.300">
    <property type="entry name" value="P-loop containing nucleotide triphosphate hydrolases"/>
    <property type="match status" value="1"/>
</dbReference>
<dbReference type="Pfam" id="PF12796">
    <property type="entry name" value="Ank_2"/>
    <property type="match status" value="1"/>
</dbReference>
<dbReference type="PROSITE" id="PS50088">
    <property type="entry name" value="ANK_REPEAT"/>
    <property type="match status" value="2"/>
</dbReference>
<evidence type="ECO:0000313" key="6">
    <source>
        <dbReference type="Proteomes" id="UP000800092"/>
    </source>
</evidence>
<dbReference type="Pfam" id="PF17111">
    <property type="entry name" value="PigL_N"/>
    <property type="match status" value="1"/>
</dbReference>
<feature type="domain" description="NACHT" evidence="4">
    <location>
        <begin position="216"/>
        <end position="359"/>
    </location>
</feature>
<dbReference type="InterPro" id="IPR036770">
    <property type="entry name" value="Ankyrin_rpt-contain_sf"/>
</dbReference>
<dbReference type="PROSITE" id="PS50837">
    <property type="entry name" value="NACHT"/>
    <property type="match status" value="1"/>
</dbReference>
<dbReference type="AlphaFoldDB" id="A0A6A6H925"/>
<dbReference type="OrthoDB" id="1577640at2759"/>
<dbReference type="InterPro" id="IPR027417">
    <property type="entry name" value="P-loop_NTPase"/>
</dbReference>
<name>A0A6A6H925_VIRVR</name>
<gene>
    <name evidence="5" type="ORF">EV356DRAFT_151584</name>
</gene>
<keyword evidence="3" id="KW-0732">Signal</keyword>
<dbReference type="InterPro" id="IPR007111">
    <property type="entry name" value="NACHT_NTPase"/>
</dbReference>
<keyword evidence="6" id="KW-1185">Reference proteome</keyword>
<evidence type="ECO:0000259" key="4">
    <source>
        <dbReference type="PROSITE" id="PS50837"/>
    </source>
</evidence>
<accession>A0A6A6H925</accession>
<dbReference type="SUPFAM" id="SSF48403">
    <property type="entry name" value="Ankyrin repeat"/>
    <property type="match status" value="1"/>
</dbReference>
<dbReference type="SUPFAM" id="SSF52540">
    <property type="entry name" value="P-loop containing nucleoside triphosphate hydrolases"/>
    <property type="match status" value="1"/>
</dbReference>
<dbReference type="InterPro" id="IPR031348">
    <property type="entry name" value="PigL_N"/>
</dbReference>
<dbReference type="EMBL" id="ML991798">
    <property type="protein sequence ID" value="KAF2234467.1"/>
    <property type="molecule type" value="Genomic_DNA"/>
</dbReference>
<evidence type="ECO:0000256" key="1">
    <source>
        <dbReference type="ARBA" id="ARBA00022737"/>
    </source>
</evidence>
<dbReference type="InterPro" id="IPR056884">
    <property type="entry name" value="NPHP3-like_N"/>
</dbReference>
<feature type="repeat" description="ANK" evidence="2">
    <location>
        <begin position="757"/>
        <end position="789"/>
    </location>
</feature>
<dbReference type="Proteomes" id="UP000800092">
    <property type="component" value="Unassembled WGS sequence"/>
</dbReference>
<organism evidence="5 6">
    <name type="scientific">Viridothelium virens</name>
    <name type="common">Speckled blister lichen</name>
    <name type="synonym">Trypethelium virens</name>
    <dbReference type="NCBI Taxonomy" id="1048519"/>
    <lineage>
        <taxon>Eukaryota</taxon>
        <taxon>Fungi</taxon>
        <taxon>Dikarya</taxon>
        <taxon>Ascomycota</taxon>
        <taxon>Pezizomycotina</taxon>
        <taxon>Dothideomycetes</taxon>
        <taxon>Dothideomycetes incertae sedis</taxon>
        <taxon>Trypetheliales</taxon>
        <taxon>Trypetheliaceae</taxon>
        <taxon>Viridothelium</taxon>
    </lineage>
</organism>
<dbReference type="Pfam" id="PF24883">
    <property type="entry name" value="NPHP3_N"/>
    <property type="match status" value="1"/>
</dbReference>
<dbReference type="InterPro" id="IPR002110">
    <property type="entry name" value="Ankyrin_rpt"/>
</dbReference>
<sequence>MAEAIGLTASIITLLQVSYATTKVAYRDVHRIFGAESEIKSLSMGVSSLDQALSSINQLVVDDSQEQTLRPLLLLKRLSDVLDESKEELERIQAQLKWPATKSAVRRGWAAIQWPLKEKEIRQSLDRFKSITKSLELAMGSETISMGQETQKLVYDTKRLIEQDRQESMAKEVYDWLQRADPSTNHSTALALHEPGTGLWLPRRPEYQRFKADEKSLVWVNGILGSGKTVLCSSIIEDLLSALGPDDGALLVYFYFDFNAIRKQNVRDFLRSLLAQFIRPGQYLPRPIEDIYQRYKHQRYDLSTDDYFKTFLSVCAPYRKVYLVVDALDECAERDELLSIIEDLAIQRPSSLSMLLISRQERDIEDSLKIIANSTITIEAKAIEPDIRLYVSNELVRDKELRIFPRYIRQEIQEALVSKADGMFRWVYCQLLRLRKCKNPNAVRKQLASLPRDLDETYERVLKNIDQDDKPKARAILTWLAFSTRPLFLDQVAEIAAIEPHSRCLDKDQRLFQKALALDFCPGLVRVCEKIQTGWDRTGYSFFHDNVIRLAHFSVKEYLISQRLKESNAVFFYQNADMANREIAETCLNYLTMLNEPLVPACFMDYPLLSYAAKQWHKHFQELPHKEGKDVLLPLLLRLFLGKPQCFRNWIHVLDPWALKQHDALEDQFLRDLDEGDEVQSPLYIAARFGLKQVVERVLEEDPNIDVDAIGGVLGPPIAAAISAEDPALRTGVTEEHCEVVRILIEHGANIHAGGMMGANMLLYAFAPGNGQMMERLISAGASVNARNPEGDTLLHLAVSENYPEAAERLLQHGAELEARDNRAHS</sequence>
<dbReference type="PROSITE" id="PS50297">
    <property type="entry name" value="ANK_REP_REGION"/>
    <property type="match status" value="1"/>
</dbReference>
<evidence type="ECO:0000256" key="2">
    <source>
        <dbReference type="PROSITE-ProRule" id="PRU00023"/>
    </source>
</evidence>
<keyword evidence="2" id="KW-0040">ANK repeat</keyword>
<dbReference type="PANTHER" id="PTHR10039">
    <property type="entry name" value="AMELOGENIN"/>
    <property type="match status" value="1"/>
</dbReference>
<evidence type="ECO:0000313" key="5">
    <source>
        <dbReference type="EMBL" id="KAF2234467.1"/>
    </source>
</evidence>
<feature type="repeat" description="ANK" evidence="2">
    <location>
        <begin position="790"/>
        <end position="822"/>
    </location>
</feature>
<keyword evidence="1" id="KW-0677">Repeat</keyword>
<dbReference type="PANTHER" id="PTHR10039:SF16">
    <property type="entry name" value="GPI INOSITOL-DEACYLASE"/>
    <property type="match status" value="1"/>
</dbReference>
<dbReference type="Gene3D" id="1.25.40.20">
    <property type="entry name" value="Ankyrin repeat-containing domain"/>
    <property type="match status" value="1"/>
</dbReference>
<feature type="chain" id="PRO_5025421956" description="NACHT domain-containing protein" evidence="3">
    <location>
        <begin position="21"/>
        <end position="826"/>
    </location>
</feature>
<evidence type="ECO:0000256" key="3">
    <source>
        <dbReference type="SAM" id="SignalP"/>
    </source>
</evidence>